<dbReference type="RefSeq" id="WP_349352939.1">
    <property type="nucleotide sequence ID" value="NZ_CP157804.1"/>
</dbReference>
<reference evidence="1" key="1">
    <citation type="submission" date="2024-05" db="EMBL/GenBank/DDBJ databases">
        <title>Draft Genome Sequences of Flagellimonas sp. MMG031 and Marinobacter sp. MMG032 Isolated from the dinoflagellate Symbiodinium pilosum.</title>
        <authorList>
            <person name="Shikuma N.J."/>
            <person name="Farrell M.V."/>
        </authorList>
    </citation>
    <scope>NUCLEOTIDE SEQUENCE</scope>
    <source>
        <strain evidence="1">MMG031</strain>
    </source>
</reference>
<accession>A0AAU7N2B3</accession>
<sequence length="737" mass="81751">MSLLKLTEFKIASLIKFGLFVILLLGGYACSSESEEPAPEPDVIAPTVNFAIAGANSSPSESTPVFSNQITIEINAQDAGGVAKVEAFINDQKVGEDTTAPFQITVDLSGYTSKMPSSGKFQDYTLKIVATDTSGNQSSTEQVINIDNELPSISNVSLQNGAIINGDTNAVTFEVSDNEALSTIQVFLNNELFQEFSDGVFEFNINTLELSEGENSFRIEAVDLANNTANFDVAFISDNTGPEIIVSNLIDGQIIDESFNLSPQVQDEFSEVVAFTALLNGDTILESTTDQIGEVLIDPEELAVGEASFELVASDALGNETTMNLTNQVLRRLFKVQMENGFFESTWFSFHILISEMDGSFIMLKSAKITDNELVLHAPAEFPLDKEYMVSFIGEENQGSWIETHMTVVQNLTRSNFTEINFSAPFGESMTQQTIPMSGFFGVENVIGRGHGFQSTHDSNLESFSLESYEGSGYNPYNGYYLTGYNMGEDPSFYGYLKIDNPLSPDFVINRSDFSFDNINQGSTSFSGNGLATYNHTLNIWGFENAADVGNRNSHLIYDSNYTFNPVGTDNYYYPTVFEAYQHHFRLNNYNTYRDGLPAAEYLLPNWTIDHTQSGNEVSITKSGLGHTVGRLMVEIGNETNGSQLMPILFASSQEGPVYLPILPEELSNLNVYPIFQNQTYSVEYSELISFDTITTYEDYLDNVISSYKEHTEVAPIMESMTNRNAFIFNNWSFKYQ</sequence>
<proteinExistence type="predicted"/>
<dbReference type="PROSITE" id="PS51257">
    <property type="entry name" value="PROKAR_LIPOPROTEIN"/>
    <property type="match status" value="1"/>
</dbReference>
<dbReference type="AlphaFoldDB" id="A0AAU7N2B3"/>
<dbReference type="EMBL" id="CP157804">
    <property type="protein sequence ID" value="XBQ24799.1"/>
    <property type="molecule type" value="Genomic_DNA"/>
</dbReference>
<organism evidence="1">
    <name type="scientific">Flagellimonas sp. MMG031</name>
    <dbReference type="NCBI Taxonomy" id="3158549"/>
    <lineage>
        <taxon>Bacteria</taxon>
        <taxon>Pseudomonadati</taxon>
        <taxon>Bacteroidota</taxon>
        <taxon>Flavobacteriia</taxon>
        <taxon>Flavobacteriales</taxon>
        <taxon>Flavobacteriaceae</taxon>
        <taxon>Flagellimonas</taxon>
    </lineage>
</organism>
<name>A0AAU7N2B3_9FLAO</name>
<dbReference type="Pfam" id="PF17957">
    <property type="entry name" value="Big_7"/>
    <property type="match status" value="2"/>
</dbReference>
<dbReference type="KEGG" id="fld:ABNE31_07785"/>
<gene>
    <name evidence="1" type="ORF">ABNE31_07785</name>
</gene>
<evidence type="ECO:0000313" key="1">
    <source>
        <dbReference type="EMBL" id="XBQ24799.1"/>
    </source>
</evidence>
<dbReference type="InterPro" id="IPR013783">
    <property type="entry name" value="Ig-like_fold"/>
</dbReference>
<protein>
    <submittedName>
        <fullName evidence="1">Ig-like domain-containing protein</fullName>
    </submittedName>
</protein>
<dbReference type="Gene3D" id="2.60.40.10">
    <property type="entry name" value="Immunoglobulins"/>
    <property type="match status" value="2"/>
</dbReference>